<dbReference type="Proteomes" id="UP001060085">
    <property type="component" value="Linkage Group LG03"/>
</dbReference>
<evidence type="ECO:0000313" key="1">
    <source>
        <dbReference type="EMBL" id="KAI5672945.1"/>
    </source>
</evidence>
<evidence type="ECO:0000313" key="2">
    <source>
        <dbReference type="Proteomes" id="UP001060085"/>
    </source>
</evidence>
<gene>
    <name evidence="1" type="ORF">M9H77_13309</name>
</gene>
<protein>
    <submittedName>
        <fullName evidence="1">Uncharacterized protein</fullName>
    </submittedName>
</protein>
<comment type="caution">
    <text evidence="1">The sequence shown here is derived from an EMBL/GenBank/DDBJ whole genome shotgun (WGS) entry which is preliminary data.</text>
</comment>
<proteinExistence type="predicted"/>
<dbReference type="EMBL" id="CM044703">
    <property type="protein sequence ID" value="KAI5672945.1"/>
    <property type="molecule type" value="Genomic_DNA"/>
</dbReference>
<reference evidence="2" key="1">
    <citation type="journal article" date="2023" name="Nat. Plants">
        <title>Single-cell RNA sequencing provides a high-resolution roadmap for understanding the multicellular compartmentation of specialized metabolism.</title>
        <authorList>
            <person name="Sun S."/>
            <person name="Shen X."/>
            <person name="Li Y."/>
            <person name="Li Y."/>
            <person name="Wang S."/>
            <person name="Li R."/>
            <person name="Zhang H."/>
            <person name="Shen G."/>
            <person name="Guo B."/>
            <person name="Wei J."/>
            <person name="Xu J."/>
            <person name="St-Pierre B."/>
            <person name="Chen S."/>
            <person name="Sun C."/>
        </authorList>
    </citation>
    <scope>NUCLEOTIDE SEQUENCE [LARGE SCALE GENOMIC DNA]</scope>
</reference>
<name>A0ACC0BJZ2_CATRO</name>
<keyword evidence="2" id="KW-1185">Reference proteome</keyword>
<accession>A0ACC0BJZ2</accession>
<organism evidence="1 2">
    <name type="scientific">Catharanthus roseus</name>
    <name type="common">Madagascar periwinkle</name>
    <name type="synonym">Vinca rosea</name>
    <dbReference type="NCBI Taxonomy" id="4058"/>
    <lineage>
        <taxon>Eukaryota</taxon>
        <taxon>Viridiplantae</taxon>
        <taxon>Streptophyta</taxon>
        <taxon>Embryophyta</taxon>
        <taxon>Tracheophyta</taxon>
        <taxon>Spermatophyta</taxon>
        <taxon>Magnoliopsida</taxon>
        <taxon>eudicotyledons</taxon>
        <taxon>Gunneridae</taxon>
        <taxon>Pentapetalae</taxon>
        <taxon>asterids</taxon>
        <taxon>lamiids</taxon>
        <taxon>Gentianales</taxon>
        <taxon>Apocynaceae</taxon>
        <taxon>Rauvolfioideae</taxon>
        <taxon>Vinceae</taxon>
        <taxon>Catharanthinae</taxon>
        <taxon>Catharanthus</taxon>
    </lineage>
</organism>
<sequence length="245" mass="27221">MKLTMFLALERGFKIFLNLCKNMARKINPLVLVVEHQTLWQSNLNKFKCSLIHPISSSCQACGLENSWREMVTPHQQPLHTAISSSINTALSARKQLRKSKTLTSERRSAQLKERARRACNSSISFLTSCTITALALSYHLYNEVPTRGAATRMCPQVTLVRNHLYYTLNLGLAAGLTSLPSRLECCLPAKDRNVRRRSVLETAAAVRGVNDQTYCNLGITRQLFHSIGIGGHSTILLGGGLIAR</sequence>